<keyword evidence="2" id="KW-0378">Hydrolase</keyword>
<dbReference type="EMBL" id="FJUY01000027">
    <property type="protein sequence ID" value="CZT25469.1"/>
    <property type="molecule type" value="Genomic_DNA"/>
</dbReference>
<dbReference type="InterPro" id="IPR032466">
    <property type="entry name" value="Metal_Hydrolase"/>
</dbReference>
<dbReference type="GO" id="GO:0016787">
    <property type="term" value="F:hydrolase activity"/>
    <property type="evidence" value="ECO:0007669"/>
    <property type="project" value="UniProtKB-KW"/>
</dbReference>
<dbReference type="InterPro" id="IPR006680">
    <property type="entry name" value="Amidohydro-rel"/>
</dbReference>
<sequence>MNDITHPPLPNALYKPGIHTIWSNVLFETSLGCNHVILVQPSFYGADNTFMLNALVGYGPERARAVVVFDAENITTQQLQEWDDIGVRGVRLNFASTERILTKEELRGMLVRYAELVRPWDWVVQLYINMEQIPSIEDVVMGLGVRVVFDHMGAPQLPESLTGDLINPYGITGFGSLVRLLQQGNSYVKISAPYRFSRTGGPLYRDLETLIKELVRVAPRRVVYASDWPHTRFDGLDIVPWTRNLRELVGGLGEGVVEGLFRDNAEGLWRSR</sequence>
<dbReference type="SUPFAM" id="SSF51556">
    <property type="entry name" value="Metallo-dependent hydrolases"/>
    <property type="match status" value="1"/>
</dbReference>
<evidence type="ECO:0000259" key="1">
    <source>
        <dbReference type="Pfam" id="PF04909"/>
    </source>
</evidence>
<organism evidence="2 3">
    <name type="scientific">Ramularia collo-cygni</name>
    <dbReference type="NCBI Taxonomy" id="112498"/>
    <lineage>
        <taxon>Eukaryota</taxon>
        <taxon>Fungi</taxon>
        <taxon>Dikarya</taxon>
        <taxon>Ascomycota</taxon>
        <taxon>Pezizomycotina</taxon>
        <taxon>Dothideomycetes</taxon>
        <taxon>Dothideomycetidae</taxon>
        <taxon>Mycosphaerellales</taxon>
        <taxon>Mycosphaerellaceae</taxon>
        <taxon>Ramularia</taxon>
    </lineage>
</organism>
<keyword evidence="3" id="KW-1185">Reference proteome</keyword>
<dbReference type="Proteomes" id="UP000225277">
    <property type="component" value="Unassembled WGS sequence"/>
</dbReference>
<reference evidence="2 3" key="1">
    <citation type="submission" date="2016-03" db="EMBL/GenBank/DDBJ databases">
        <authorList>
            <person name="Ploux O."/>
        </authorList>
    </citation>
    <scope>NUCLEOTIDE SEQUENCE [LARGE SCALE GENOMIC DNA]</scope>
    <source>
        <strain evidence="2 3">URUG2</strain>
    </source>
</reference>
<protein>
    <submittedName>
        <fullName evidence="2">Related to TIM barrel metal-dependent hydrolase</fullName>
    </submittedName>
</protein>
<dbReference type="OrthoDB" id="2135488at2759"/>
<dbReference type="Pfam" id="PF04909">
    <property type="entry name" value="Amidohydro_2"/>
    <property type="match status" value="1"/>
</dbReference>
<gene>
    <name evidence="2" type="ORF">RCC_11201</name>
</gene>
<evidence type="ECO:0000313" key="2">
    <source>
        <dbReference type="EMBL" id="CZT25469.1"/>
    </source>
</evidence>
<dbReference type="PANTHER" id="PTHR35563">
    <property type="entry name" value="BARREL METAL-DEPENDENT HYDROLASE, PUTATIVE (AFU_ORTHOLOGUE AFUA_1G16240)-RELATED"/>
    <property type="match status" value="1"/>
</dbReference>
<dbReference type="Gene3D" id="3.20.20.140">
    <property type="entry name" value="Metal-dependent hydrolases"/>
    <property type="match status" value="1"/>
</dbReference>
<dbReference type="InterPro" id="IPR052358">
    <property type="entry name" value="Aro_Compnd_Degr_Hydrolases"/>
</dbReference>
<accession>A0A2D3VNC3</accession>
<evidence type="ECO:0000313" key="3">
    <source>
        <dbReference type="Proteomes" id="UP000225277"/>
    </source>
</evidence>
<dbReference type="GeneID" id="35606228"/>
<feature type="domain" description="Amidohydrolase-related" evidence="1">
    <location>
        <begin position="35"/>
        <end position="270"/>
    </location>
</feature>
<name>A0A2D3VNC3_9PEZI</name>
<dbReference type="RefSeq" id="XP_023632192.1">
    <property type="nucleotide sequence ID" value="XM_023776424.1"/>
</dbReference>
<dbReference type="PANTHER" id="PTHR35563:SF2">
    <property type="entry name" value="BARREL METAL-DEPENDENT HYDROLASE, PUTATIVE (AFU_ORTHOLOGUE AFUA_1G16240)-RELATED"/>
    <property type="match status" value="1"/>
</dbReference>
<dbReference type="AlphaFoldDB" id="A0A2D3VNC3"/>
<proteinExistence type="predicted"/>